<dbReference type="HOGENOM" id="CLU_3222924_0_0_6"/>
<evidence type="ECO:0000313" key="1">
    <source>
        <dbReference type="EMBL" id="EFY06607.1"/>
    </source>
</evidence>
<reference evidence="1 2" key="1">
    <citation type="submission" date="2011-01" db="EMBL/GenBank/DDBJ databases">
        <authorList>
            <person name="Weinstock G."/>
            <person name="Sodergren E."/>
            <person name="Clifton S."/>
            <person name="Fulton L."/>
            <person name="Fulton B."/>
            <person name="Courtney L."/>
            <person name="Fronick C."/>
            <person name="Harrison M."/>
            <person name="Strong C."/>
            <person name="Farmer C."/>
            <person name="Delahaunty K."/>
            <person name="Markovic C."/>
            <person name="Hall O."/>
            <person name="Minx P."/>
            <person name="Tomlinson C."/>
            <person name="Mitreva M."/>
            <person name="Hou S."/>
            <person name="Chen J."/>
            <person name="Wollam A."/>
            <person name="Pepin K.H."/>
            <person name="Johnson M."/>
            <person name="Bhonagiri V."/>
            <person name="Zhang X."/>
            <person name="Suruliraj S."/>
            <person name="Warren W."/>
            <person name="Chinwalla A."/>
            <person name="Mardis E.R."/>
            <person name="Wilson R.K."/>
        </authorList>
    </citation>
    <scope>NUCLEOTIDE SEQUENCE [LARGE SCALE GENOMIC DNA]</scope>
    <source>
        <strain evidence="2">DSM 22608 / JCM 16073 / KCTC 15190 / YIT 12066</strain>
    </source>
</reference>
<dbReference type="EMBL" id="AEVO01000107">
    <property type="protein sequence ID" value="EFY06607.1"/>
    <property type="molecule type" value="Genomic_DNA"/>
</dbReference>
<protein>
    <submittedName>
        <fullName evidence="1">Uncharacterized protein</fullName>
    </submittedName>
</protein>
<sequence>MSRQDNPRTAEGILGFRSGMMSSIIAVLHDTDYTETYILIGLKN</sequence>
<dbReference type="Proteomes" id="UP000018458">
    <property type="component" value="Unassembled WGS sequence"/>
</dbReference>
<name>E8LLJ8_SUCHY</name>
<organism evidence="1 2">
    <name type="scientific">Succinatimonas hippei (strain DSM 22608 / JCM 16073 / KCTC 15190 / YIT 12066)</name>
    <dbReference type="NCBI Taxonomy" id="762983"/>
    <lineage>
        <taxon>Bacteria</taxon>
        <taxon>Pseudomonadati</taxon>
        <taxon>Pseudomonadota</taxon>
        <taxon>Gammaproteobacteria</taxon>
        <taxon>Aeromonadales</taxon>
        <taxon>Succinivibrionaceae</taxon>
        <taxon>Succinatimonas</taxon>
    </lineage>
</organism>
<dbReference type="AlphaFoldDB" id="E8LLJ8"/>
<accession>E8LLJ8</accession>
<gene>
    <name evidence="1" type="ORF">HMPREF9444_01614</name>
</gene>
<evidence type="ECO:0000313" key="2">
    <source>
        <dbReference type="Proteomes" id="UP000018458"/>
    </source>
</evidence>
<proteinExistence type="predicted"/>
<comment type="caution">
    <text evidence="1">The sequence shown here is derived from an EMBL/GenBank/DDBJ whole genome shotgun (WGS) entry which is preliminary data.</text>
</comment>
<keyword evidence="2" id="KW-1185">Reference proteome</keyword>